<accession>A0A4Y8RUE8</accession>
<evidence type="ECO:0000313" key="2">
    <source>
        <dbReference type="EMBL" id="TFF27161.1"/>
    </source>
</evidence>
<sequence>MKIGHILPAMLACASLANAVELHPVDVRRGTEGLDKVPLTIANAAEAAVSCNADFAHWYSARLATVEPGESARLELWFDPKTGTFTVLNDKRENLPVERLWCGLSGRAYETRAQIALGREAAASGSRAVSCRMGQDRLACR</sequence>
<dbReference type="EMBL" id="SOZD01000001">
    <property type="protein sequence ID" value="TFF27161.1"/>
    <property type="molecule type" value="Genomic_DNA"/>
</dbReference>
<protein>
    <submittedName>
        <fullName evidence="2">Uncharacterized protein</fullName>
    </submittedName>
</protein>
<feature type="chain" id="PRO_5021294700" evidence="1">
    <location>
        <begin position="20"/>
        <end position="141"/>
    </location>
</feature>
<feature type="signal peptide" evidence="1">
    <location>
        <begin position="1"/>
        <end position="19"/>
    </location>
</feature>
<name>A0A4Y8RUE8_9HYPH</name>
<reference evidence="2 3" key="1">
    <citation type="submission" date="2019-03" db="EMBL/GenBank/DDBJ databases">
        <title>Jiella endophytica sp. nov., a novel endophytic bacterium isolated from root of Ficus microcarpa Linn. f.</title>
        <authorList>
            <person name="Tuo L."/>
        </authorList>
    </citation>
    <scope>NUCLEOTIDE SEQUENCE [LARGE SCALE GENOMIC DNA]</scope>
    <source>
        <strain evidence="2 3">CBS5Q-3</strain>
    </source>
</reference>
<evidence type="ECO:0000256" key="1">
    <source>
        <dbReference type="SAM" id="SignalP"/>
    </source>
</evidence>
<gene>
    <name evidence="2" type="ORF">E3C22_01385</name>
</gene>
<proteinExistence type="predicted"/>
<keyword evidence="3" id="KW-1185">Reference proteome</keyword>
<keyword evidence="1" id="KW-0732">Signal</keyword>
<comment type="caution">
    <text evidence="2">The sequence shown here is derived from an EMBL/GenBank/DDBJ whole genome shotgun (WGS) entry which is preliminary data.</text>
</comment>
<organism evidence="2 3">
    <name type="scientific">Jiella endophytica</name>
    <dbReference type="NCBI Taxonomy" id="2558362"/>
    <lineage>
        <taxon>Bacteria</taxon>
        <taxon>Pseudomonadati</taxon>
        <taxon>Pseudomonadota</taxon>
        <taxon>Alphaproteobacteria</taxon>
        <taxon>Hyphomicrobiales</taxon>
        <taxon>Aurantimonadaceae</taxon>
        <taxon>Jiella</taxon>
    </lineage>
</organism>
<dbReference type="RefSeq" id="WP_134759505.1">
    <property type="nucleotide sequence ID" value="NZ_SOZD01000001.1"/>
</dbReference>
<dbReference type="OrthoDB" id="6636664at2"/>
<dbReference type="Proteomes" id="UP000298179">
    <property type="component" value="Unassembled WGS sequence"/>
</dbReference>
<evidence type="ECO:0000313" key="3">
    <source>
        <dbReference type="Proteomes" id="UP000298179"/>
    </source>
</evidence>
<dbReference type="AlphaFoldDB" id="A0A4Y8RUE8"/>